<name>A0A2P2QCW8_RHIMU</name>
<proteinExistence type="predicted"/>
<dbReference type="EMBL" id="GGEC01084337">
    <property type="protein sequence ID" value="MBX64821.1"/>
    <property type="molecule type" value="Transcribed_RNA"/>
</dbReference>
<protein>
    <submittedName>
        <fullName evidence="1">Uncharacterized protein</fullName>
    </submittedName>
</protein>
<accession>A0A2P2QCW8</accession>
<evidence type="ECO:0000313" key="1">
    <source>
        <dbReference type="EMBL" id="MBX64821.1"/>
    </source>
</evidence>
<reference evidence="1" key="1">
    <citation type="submission" date="2018-02" db="EMBL/GenBank/DDBJ databases">
        <title>Rhizophora mucronata_Transcriptome.</title>
        <authorList>
            <person name="Meera S.P."/>
            <person name="Sreeshan A."/>
            <person name="Augustine A."/>
        </authorList>
    </citation>
    <scope>NUCLEOTIDE SEQUENCE</scope>
    <source>
        <tissue evidence="1">Leaf</tissue>
    </source>
</reference>
<dbReference type="AlphaFoldDB" id="A0A2P2QCW8"/>
<sequence>MKKMIHNVEEVAEASMDDGMKHLCSRKNRKFLWNPLTIFNGNALPQHKHKFRL</sequence>
<organism evidence="1">
    <name type="scientific">Rhizophora mucronata</name>
    <name type="common">Asiatic mangrove</name>
    <dbReference type="NCBI Taxonomy" id="61149"/>
    <lineage>
        <taxon>Eukaryota</taxon>
        <taxon>Viridiplantae</taxon>
        <taxon>Streptophyta</taxon>
        <taxon>Embryophyta</taxon>
        <taxon>Tracheophyta</taxon>
        <taxon>Spermatophyta</taxon>
        <taxon>Magnoliopsida</taxon>
        <taxon>eudicotyledons</taxon>
        <taxon>Gunneridae</taxon>
        <taxon>Pentapetalae</taxon>
        <taxon>rosids</taxon>
        <taxon>fabids</taxon>
        <taxon>Malpighiales</taxon>
        <taxon>Rhizophoraceae</taxon>
        <taxon>Rhizophora</taxon>
    </lineage>
</organism>